<dbReference type="PIRSF" id="PIRSF035805">
    <property type="entry name" value="TK_cell"/>
    <property type="match status" value="1"/>
</dbReference>
<keyword evidence="4 8" id="KW-0808">Transferase</keyword>
<evidence type="ECO:0000256" key="1">
    <source>
        <dbReference type="ARBA" id="ARBA00007587"/>
    </source>
</evidence>
<dbReference type="Gene3D" id="3.40.50.300">
    <property type="entry name" value="P-loop containing nucleotide triphosphate hydrolases"/>
    <property type="match status" value="1"/>
</dbReference>
<dbReference type="InterPro" id="IPR001267">
    <property type="entry name" value="Thymidine_kinase"/>
</dbReference>
<dbReference type="Gene3D" id="3.30.60.20">
    <property type="match status" value="1"/>
</dbReference>
<keyword evidence="11" id="KW-1185">Reference proteome</keyword>
<comment type="catalytic activity">
    <reaction evidence="8">
        <text>thymidine + ATP = dTMP + ADP + H(+)</text>
        <dbReference type="Rhea" id="RHEA:19129"/>
        <dbReference type="ChEBI" id="CHEBI:15378"/>
        <dbReference type="ChEBI" id="CHEBI:17748"/>
        <dbReference type="ChEBI" id="CHEBI:30616"/>
        <dbReference type="ChEBI" id="CHEBI:63528"/>
        <dbReference type="ChEBI" id="CHEBI:456216"/>
        <dbReference type="EC" id="2.7.1.21"/>
    </reaction>
</comment>
<protein>
    <recommendedName>
        <fullName evidence="2 8">Thymidine kinase</fullName>
        <ecNumber evidence="2 8">2.7.1.21</ecNumber>
    </recommendedName>
</protein>
<evidence type="ECO:0000256" key="9">
    <source>
        <dbReference type="RuleBase" id="RU004165"/>
    </source>
</evidence>
<evidence type="ECO:0000256" key="2">
    <source>
        <dbReference type="ARBA" id="ARBA00012118"/>
    </source>
</evidence>
<proteinExistence type="inferred from homology"/>
<dbReference type="PANTHER" id="PTHR11441:SF0">
    <property type="entry name" value="THYMIDINE KINASE, CYTOSOLIC"/>
    <property type="match status" value="1"/>
</dbReference>
<comment type="caution">
    <text evidence="10">The sequence shown here is derived from an EMBL/GenBank/DDBJ whole genome shotgun (WGS) entry which is preliminary data.</text>
</comment>
<gene>
    <name evidence="10" type="primary">g7835</name>
    <name evidence="10" type="ORF">VP750_LOCUS6716</name>
</gene>
<name>A0ABP1G5E5_9CHLO</name>
<evidence type="ECO:0000313" key="11">
    <source>
        <dbReference type="Proteomes" id="UP001497392"/>
    </source>
</evidence>
<keyword evidence="6 8" id="KW-0418">Kinase</keyword>
<dbReference type="Proteomes" id="UP001497392">
    <property type="component" value="Unassembled WGS sequence"/>
</dbReference>
<dbReference type="InterPro" id="IPR027417">
    <property type="entry name" value="P-loop_NTPase"/>
</dbReference>
<dbReference type="EC" id="2.7.1.21" evidence="2 8"/>
<evidence type="ECO:0000313" key="10">
    <source>
        <dbReference type="EMBL" id="CAL5225057.1"/>
    </source>
</evidence>
<keyword evidence="5 8" id="KW-0547">Nucleotide-binding</keyword>
<evidence type="ECO:0000256" key="7">
    <source>
        <dbReference type="ARBA" id="ARBA00022840"/>
    </source>
</evidence>
<accession>A0ABP1G5E5</accession>
<evidence type="ECO:0000256" key="3">
    <source>
        <dbReference type="ARBA" id="ARBA00022634"/>
    </source>
</evidence>
<evidence type="ECO:0000256" key="4">
    <source>
        <dbReference type="ARBA" id="ARBA00022679"/>
    </source>
</evidence>
<evidence type="ECO:0000256" key="5">
    <source>
        <dbReference type="ARBA" id="ARBA00022741"/>
    </source>
</evidence>
<dbReference type="Pfam" id="PF00265">
    <property type="entry name" value="TK"/>
    <property type="match status" value="1"/>
</dbReference>
<organism evidence="10 11">
    <name type="scientific">Coccomyxa viridis</name>
    <dbReference type="NCBI Taxonomy" id="1274662"/>
    <lineage>
        <taxon>Eukaryota</taxon>
        <taxon>Viridiplantae</taxon>
        <taxon>Chlorophyta</taxon>
        <taxon>core chlorophytes</taxon>
        <taxon>Trebouxiophyceae</taxon>
        <taxon>Trebouxiophyceae incertae sedis</taxon>
        <taxon>Coccomyxaceae</taxon>
        <taxon>Coccomyxa</taxon>
    </lineage>
</organism>
<sequence length="195" mass="21285">MPGNIRLIIGPMFSQKTTCLTGYIHRYRSIGRTVLVVNHASDVRYGRDALCTHDGTSVPCRMRRDLRGLRGEPEYTDVSTIFIEEGQFFDDLAAFCRDAAGVDGKEVIVAALVATFDRRMFPSVAELIPYADHIEHRTALCCVCRDGTPAPFTKRIAAIEGCLVGGSESYAAVCGPHHNAPHRAINGAVGHLNDP</sequence>
<dbReference type="EMBL" id="CAXHTA020000012">
    <property type="protein sequence ID" value="CAL5225057.1"/>
    <property type="molecule type" value="Genomic_DNA"/>
</dbReference>
<comment type="similarity">
    <text evidence="1 9">Belongs to the thymidine kinase family.</text>
</comment>
<keyword evidence="7 8" id="KW-0067">ATP-binding</keyword>
<dbReference type="SUPFAM" id="SSF52540">
    <property type="entry name" value="P-loop containing nucleoside triphosphate hydrolases"/>
    <property type="match status" value="1"/>
</dbReference>
<evidence type="ECO:0000256" key="6">
    <source>
        <dbReference type="ARBA" id="ARBA00022777"/>
    </source>
</evidence>
<keyword evidence="3 8" id="KW-0237">DNA synthesis</keyword>
<dbReference type="PANTHER" id="PTHR11441">
    <property type="entry name" value="THYMIDINE KINASE"/>
    <property type="match status" value="1"/>
</dbReference>
<reference evidence="10 11" key="1">
    <citation type="submission" date="2024-06" db="EMBL/GenBank/DDBJ databases">
        <authorList>
            <person name="Kraege A."/>
            <person name="Thomma B."/>
        </authorList>
    </citation>
    <scope>NUCLEOTIDE SEQUENCE [LARGE SCALE GENOMIC DNA]</scope>
</reference>
<evidence type="ECO:0000256" key="8">
    <source>
        <dbReference type="RuleBase" id="RU000544"/>
    </source>
</evidence>